<keyword evidence="1" id="KW-0547">Nucleotide-binding</keyword>
<dbReference type="AlphaFoldDB" id="A0A1I4TUV9"/>
<dbReference type="InterPro" id="IPR002197">
    <property type="entry name" value="HTH_Fis"/>
</dbReference>
<dbReference type="PROSITE" id="PS50110">
    <property type="entry name" value="RESPONSE_REGULATORY"/>
    <property type="match status" value="1"/>
</dbReference>
<dbReference type="PANTHER" id="PTHR32071">
    <property type="entry name" value="TRANSCRIPTIONAL REGULATORY PROTEIN"/>
    <property type="match status" value="1"/>
</dbReference>
<feature type="domain" description="Response regulatory" evidence="9">
    <location>
        <begin position="12"/>
        <end position="127"/>
    </location>
</feature>
<keyword evidence="5" id="KW-0010">Activator</keyword>
<dbReference type="SMART" id="SM00382">
    <property type="entry name" value="AAA"/>
    <property type="match status" value="1"/>
</dbReference>
<evidence type="ECO:0000256" key="5">
    <source>
        <dbReference type="ARBA" id="ARBA00023159"/>
    </source>
</evidence>
<dbReference type="GO" id="GO:0005524">
    <property type="term" value="F:ATP binding"/>
    <property type="evidence" value="ECO:0007669"/>
    <property type="project" value="UniProtKB-KW"/>
</dbReference>
<dbReference type="Pfam" id="PF25601">
    <property type="entry name" value="AAA_lid_14"/>
    <property type="match status" value="1"/>
</dbReference>
<comment type="caution">
    <text evidence="10">The sequence shown here is derived from an EMBL/GenBank/DDBJ whole genome shotgun (WGS) entry which is preliminary data.</text>
</comment>
<dbReference type="SUPFAM" id="SSF52172">
    <property type="entry name" value="CheY-like"/>
    <property type="match status" value="1"/>
</dbReference>
<evidence type="ECO:0000259" key="8">
    <source>
        <dbReference type="PROSITE" id="PS50045"/>
    </source>
</evidence>
<dbReference type="InterPro" id="IPR025943">
    <property type="entry name" value="Sigma_54_int_dom_ATP-bd_2"/>
</dbReference>
<evidence type="ECO:0000313" key="11">
    <source>
        <dbReference type="Proteomes" id="UP000233491"/>
    </source>
</evidence>
<evidence type="ECO:0000256" key="2">
    <source>
        <dbReference type="ARBA" id="ARBA00022840"/>
    </source>
</evidence>
<dbReference type="Proteomes" id="UP000233491">
    <property type="component" value="Unassembled WGS sequence"/>
</dbReference>
<dbReference type="InterPro" id="IPR058031">
    <property type="entry name" value="AAA_lid_NorR"/>
</dbReference>
<evidence type="ECO:0000256" key="7">
    <source>
        <dbReference type="PROSITE-ProRule" id="PRU00169"/>
    </source>
</evidence>
<keyword evidence="4" id="KW-0805">Transcription regulation</keyword>
<dbReference type="RefSeq" id="WP_101290825.1">
    <property type="nucleotide sequence ID" value="NZ_FOUQ01000006.1"/>
</dbReference>
<dbReference type="InterPro" id="IPR027417">
    <property type="entry name" value="P-loop_NTPase"/>
</dbReference>
<dbReference type="Gene3D" id="3.40.50.2300">
    <property type="match status" value="1"/>
</dbReference>
<evidence type="ECO:0000313" key="10">
    <source>
        <dbReference type="EMBL" id="PKR87701.1"/>
    </source>
</evidence>
<dbReference type="GO" id="GO:0043565">
    <property type="term" value="F:sequence-specific DNA binding"/>
    <property type="evidence" value="ECO:0007669"/>
    <property type="project" value="InterPro"/>
</dbReference>
<dbReference type="SUPFAM" id="SSF46689">
    <property type="entry name" value="Homeodomain-like"/>
    <property type="match status" value="1"/>
</dbReference>
<protein>
    <recommendedName>
        <fullName evidence="12">Sigma-54-dependent Fis family transcriptional regulator</fullName>
    </recommendedName>
</protein>
<keyword evidence="2" id="KW-0067">ATP-binding</keyword>
<keyword evidence="7" id="KW-0597">Phosphoprotein</keyword>
<dbReference type="InterPro" id="IPR011006">
    <property type="entry name" value="CheY-like_superfamily"/>
</dbReference>
<name>A0A1I4TUV9_9HYPH</name>
<keyword evidence="3" id="KW-0902">Two-component regulatory system</keyword>
<keyword evidence="11" id="KW-1185">Reference proteome</keyword>
<evidence type="ECO:0000256" key="1">
    <source>
        <dbReference type="ARBA" id="ARBA00022741"/>
    </source>
</evidence>
<dbReference type="Pfam" id="PF02954">
    <property type="entry name" value="HTH_8"/>
    <property type="match status" value="1"/>
</dbReference>
<proteinExistence type="predicted"/>
<evidence type="ECO:0000259" key="9">
    <source>
        <dbReference type="PROSITE" id="PS50110"/>
    </source>
</evidence>
<dbReference type="GO" id="GO:0006355">
    <property type="term" value="P:regulation of DNA-templated transcription"/>
    <property type="evidence" value="ECO:0007669"/>
    <property type="project" value="InterPro"/>
</dbReference>
<organism evidence="10 11">
    <name type="scientific">Pleomorphomonas diazotrophica</name>
    <dbReference type="NCBI Taxonomy" id="1166257"/>
    <lineage>
        <taxon>Bacteria</taxon>
        <taxon>Pseudomonadati</taxon>
        <taxon>Pseudomonadota</taxon>
        <taxon>Alphaproteobacteria</taxon>
        <taxon>Hyphomicrobiales</taxon>
        <taxon>Pleomorphomonadaceae</taxon>
        <taxon>Pleomorphomonas</taxon>
    </lineage>
</organism>
<dbReference type="GO" id="GO:0000160">
    <property type="term" value="P:phosphorelay signal transduction system"/>
    <property type="evidence" value="ECO:0007669"/>
    <property type="project" value="UniProtKB-KW"/>
</dbReference>
<dbReference type="InterPro" id="IPR009057">
    <property type="entry name" value="Homeodomain-like_sf"/>
</dbReference>
<evidence type="ECO:0008006" key="12">
    <source>
        <dbReference type="Google" id="ProtNLM"/>
    </source>
</evidence>
<dbReference type="CDD" id="cd00156">
    <property type="entry name" value="REC"/>
    <property type="match status" value="1"/>
</dbReference>
<dbReference type="InterPro" id="IPR002078">
    <property type="entry name" value="Sigma_54_int"/>
</dbReference>
<sequence length="442" mass="47312">MSVGPRSTSTVRLLIVDADVSSRRVVRKALEARIARPMLILETAEHDAARVMAGKQTFDVVAIDLETIGGPAAFRAFTEQLTPTTVYAMGDPTDVQAAVACVRAGAADFIEKPVDGTAFARRVERQFVESIANTVDEADGLIGSSPATRALSEQILRVAPSLGPVFISGEAGSGKSLVARAVHGRSRRRNGPFVTLDCARTPVDRLVADLSEPDGALATADGGTLFLDEVGHLPDPAQMALMRFLDTGEIAGFDGGHRLSVRIIASSRRPLDDLSGPAGLRQDLYFRLNVLTLAVPPLRDRTEDIPLLVDTMVRQINRDSGSRYTRFTAAAVQCLAGRTWPGNVAELRAALENLMTLYPGDLVTADMVVPIIVAPAAIAATPRKKLAAEVRPLWMEEARVIDEAIAAFDGNIAKAAAALEISPSTIYRKRRDIEEAMAARSA</sequence>
<dbReference type="Gene3D" id="3.40.50.300">
    <property type="entry name" value="P-loop containing nucleotide triphosphate hydrolases"/>
    <property type="match status" value="1"/>
</dbReference>
<dbReference type="InterPro" id="IPR001789">
    <property type="entry name" value="Sig_transdc_resp-reg_receiver"/>
</dbReference>
<dbReference type="PANTHER" id="PTHR32071:SF57">
    <property type="entry name" value="C4-DICARBOXYLATE TRANSPORT TRANSCRIPTIONAL REGULATORY PROTEIN DCTD"/>
    <property type="match status" value="1"/>
</dbReference>
<dbReference type="PROSITE" id="PS00676">
    <property type="entry name" value="SIGMA54_INTERACT_2"/>
    <property type="match status" value="1"/>
</dbReference>
<dbReference type="OrthoDB" id="9802388at2"/>
<gene>
    <name evidence="10" type="ORF">CXZ10_18415</name>
</gene>
<dbReference type="Pfam" id="PF00072">
    <property type="entry name" value="Response_reg"/>
    <property type="match status" value="1"/>
</dbReference>
<accession>A0A1I4TUV9</accession>
<dbReference type="Gene3D" id="1.10.8.60">
    <property type="match status" value="1"/>
</dbReference>
<dbReference type="Gene3D" id="1.10.10.60">
    <property type="entry name" value="Homeodomain-like"/>
    <property type="match status" value="1"/>
</dbReference>
<feature type="modified residue" description="4-aspartylphosphate" evidence="7">
    <location>
        <position position="64"/>
    </location>
</feature>
<evidence type="ECO:0000256" key="4">
    <source>
        <dbReference type="ARBA" id="ARBA00023015"/>
    </source>
</evidence>
<dbReference type="InterPro" id="IPR003593">
    <property type="entry name" value="AAA+_ATPase"/>
</dbReference>
<keyword evidence="6" id="KW-0804">Transcription</keyword>
<dbReference type="PROSITE" id="PS50045">
    <property type="entry name" value="SIGMA54_INTERACT_4"/>
    <property type="match status" value="1"/>
</dbReference>
<dbReference type="EMBL" id="PJNW01000016">
    <property type="protein sequence ID" value="PKR87701.1"/>
    <property type="molecule type" value="Genomic_DNA"/>
</dbReference>
<feature type="domain" description="Sigma-54 factor interaction" evidence="8">
    <location>
        <begin position="141"/>
        <end position="356"/>
    </location>
</feature>
<dbReference type="Pfam" id="PF00158">
    <property type="entry name" value="Sigma54_activat"/>
    <property type="match status" value="1"/>
</dbReference>
<dbReference type="SUPFAM" id="SSF52540">
    <property type="entry name" value="P-loop containing nucleoside triphosphate hydrolases"/>
    <property type="match status" value="1"/>
</dbReference>
<evidence type="ECO:0000256" key="3">
    <source>
        <dbReference type="ARBA" id="ARBA00023012"/>
    </source>
</evidence>
<dbReference type="CDD" id="cd00009">
    <property type="entry name" value="AAA"/>
    <property type="match status" value="1"/>
</dbReference>
<evidence type="ECO:0000256" key="6">
    <source>
        <dbReference type="ARBA" id="ARBA00023163"/>
    </source>
</evidence>
<reference evidence="10 11" key="1">
    <citation type="submission" date="2017-12" db="EMBL/GenBank/DDBJ databases">
        <title>Anaerobic carbon monoxide metabolism by Pleomorphomonas carboxyditropha sp. nov., a new mesophilic hydrogenogenic carboxidotroph.</title>
        <authorList>
            <person name="Esquivel-Elizondo S."/>
            <person name="Krajmalnik-Brown R."/>
        </authorList>
    </citation>
    <scope>NUCLEOTIDE SEQUENCE [LARGE SCALE GENOMIC DNA]</scope>
    <source>
        <strain evidence="10 11">R5-392</strain>
    </source>
</reference>